<keyword evidence="5" id="KW-1185">Reference proteome</keyword>
<evidence type="ECO:0000313" key="4">
    <source>
        <dbReference type="EMBL" id="AEC01344.1"/>
    </source>
</evidence>
<dbReference type="STRING" id="760011.Spico_0102"/>
<dbReference type="Pfam" id="PF22725">
    <property type="entry name" value="GFO_IDH_MocA_C3"/>
    <property type="match status" value="1"/>
</dbReference>
<dbReference type="SUPFAM" id="SSF51735">
    <property type="entry name" value="NAD(P)-binding Rossmann-fold domains"/>
    <property type="match status" value="1"/>
</dbReference>
<dbReference type="SUPFAM" id="SSF55347">
    <property type="entry name" value="Glyceraldehyde-3-phosphate dehydrogenase-like, C-terminal domain"/>
    <property type="match status" value="1"/>
</dbReference>
<dbReference type="InterPro" id="IPR000683">
    <property type="entry name" value="Gfo/Idh/MocA-like_OxRdtase_N"/>
</dbReference>
<dbReference type="eggNOG" id="COG0673">
    <property type="taxonomic scope" value="Bacteria"/>
</dbReference>
<dbReference type="GO" id="GO:0000166">
    <property type="term" value="F:nucleotide binding"/>
    <property type="evidence" value="ECO:0007669"/>
    <property type="project" value="InterPro"/>
</dbReference>
<dbReference type="InterPro" id="IPR050463">
    <property type="entry name" value="Gfo/Idh/MocA_oxidrdct_glycsds"/>
</dbReference>
<dbReference type="InterPro" id="IPR055170">
    <property type="entry name" value="GFO_IDH_MocA-like_dom"/>
</dbReference>
<evidence type="ECO:0000313" key="5">
    <source>
        <dbReference type="Proteomes" id="UP000007939"/>
    </source>
</evidence>
<dbReference type="PANTHER" id="PTHR43818">
    <property type="entry name" value="BCDNA.GH03377"/>
    <property type="match status" value="1"/>
</dbReference>
<feature type="domain" description="Gfo/Idh/MocA-like oxidoreductase N-terminal" evidence="2">
    <location>
        <begin position="4"/>
        <end position="121"/>
    </location>
</feature>
<keyword evidence="1" id="KW-0560">Oxidoreductase</keyword>
<dbReference type="Gene3D" id="3.30.360.10">
    <property type="entry name" value="Dihydrodipicolinate Reductase, domain 2"/>
    <property type="match status" value="1"/>
</dbReference>
<dbReference type="RefSeq" id="WP_013738740.1">
    <property type="nucleotide sequence ID" value="NC_015436.1"/>
</dbReference>
<dbReference type="AlphaFoldDB" id="F4GJ49"/>
<sequence>MEKIRIGLIGAGMISQKHLQMYREIPEAQVVAVCSRTRSSAERCAQEWGIENVHTDIQQMLAQDDIDAVDICLHTILHAPVAIAALNAGKHVYCEKPLAMSYVDGAAMLEAARRNDRTLHIQLGFLYRPNVRAAKRLVDGGALGDIYHARSMGFRRRNRPYVDGYGSADFVERKYSGGGALYDFGVYHISQLLYLMGMPRPLSMSGKLHQAIPMDESRRISGHYDVEELGVGLVRFEKGMTMDLFESWAVHLDSMDPSILLGSRGGIKLEPFSFHTTFCDLELDCTGDLEKMDFRWKNTLPYEYAYASSEMHWIAALLQKVPLLPTAELALQTLLIQEGITLSNRLGREVSAEETIESSILSDLRLS</sequence>
<organism evidence="4 5">
    <name type="scientific">Parasphaerochaeta coccoides (strain ATCC BAA-1237 / DSM 17374 / SPN1)</name>
    <name type="common">Sphaerochaeta coccoides</name>
    <dbReference type="NCBI Taxonomy" id="760011"/>
    <lineage>
        <taxon>Bacteria</taxon>
        <taxon>Pseudomonadati</taxon>
        <taxon>Spirochaetota</taxon>
        <taxon>Spirochaetia</taxon>
        <taxon>Spirochaetales</taxon>
        <taxon>Sphaerochaetaceae</taxon>
        <taxon>Parasphaerochaeta</taxon>
    </lineage>
</organism>
<reference evidence="5" key="1">
    <citation type="submission" date="2011-04" db="EMBL/GenBank/DDBJ databases">
        <title>The complete genome of Spirochaeta coccoides DSM 17374.</title>
        <authorList>
            <person name="Lucas S."/>
            <person name="Copeland A."/>
            <person name="Lapidus A."/>
            <person name="Bruce D."/>
            <person name="Goodwin L."/>
            <person name="Pitluck S."/>
            <person name="Peters L."/>
            <person name="Kyrpides N."/>
            <person name="Mavromatis K."/>
            <person name="Pagani I."/>
            <person name="Ivanova N."/>
            <person name="Ovchinnikova G."/>
            <person name="Lu M."/>
            <person name="Detter J.C."/>
            <person name="Tapia R."/>
            <person name="Han C."/>
            <person name="Land M."/>
            <person name="Hauser L."/>
            <person name="Markowitz V."/>
            <person name="Cheng J.-F."/>
            <person name="Hugenholtz P."/>
            <person name="Woyke T."/>
            <person name="Wu D."/>
            <person name="Spring S."/>
            <person name="Schroeder M."/>
            <person name="Brambilla E."/>
            <person name="Klenk H.-P."/>
            <person name="Eisen J.A."/>
        </authorList>
    </citation>
    <scope>NUCLEOTIDE SEQUENCE [LARGE SCALE GENOMIC DNA]</scope>
    <source>
        <strain evidence="5">ATCC BAA-1237 / DSM 17374 / SPN1</strain>
    </source>
</reference>
<name>F4GJ49_PARC1</name>
<accession>F4GJ49</accession>
<reference evidence="4 5" key="2">
    <citation type="journal article" date="2012" name="Stand. Genomic Sci.">
        <title>Complete genome sequence of the termite hindgut bacterium Spirochaeta coccoides type strain (SPN1(T)), reclassification in the genus Sphaerochaeta as Sphaerochaeta coccoides comb. nov. and emendations of the family Spirochaetaceae and the genus Sphaerochaeta.</title>
        <authorList>
            <person name="Abt B."/>
            <person name="Han C."/>
            <person name="Scheuner C."/>
            <person name="Lu M."/>
            <person name="Lapidus A."/>
            <person name="Nolan M."/>
            <person name="Lucas S."/>
            <person name="Hammon N."/>
            <person name="Deshpande S."/>
            <person name="Cheng J.F."/>
            <person name="Tapia R."/>
            <person name="Goodwin L.A."/>
            <person name="Pitluck S."/>
            <person name="Liolios K."/>
            <person name="Pagani I."/>
            <person name="Ivanova N."/>
            <person name="Mavromatis K."/>
            <person name="Mikhailova N."/>
            <person name="Huntemann M."/>
            <person name="Pati A."/>
            <person name="Chen A."/>
            <person name="Palaniappan K."/>
            <person name="Land M."/>
            <person name="Hauser L."/>
            <person name="Brambilla E.M."/>
            <person name="Rohde M."/>
            <person name="Spring S."/>
            <person name="Gronow S."/>
            <person name="Goker M."/>
            <person name="Woyke T."/>
            <person name="Bristow J."/>
            <person name="Eisen J.A."/>
            <person name="Markowitz V."/>
            <person name="Hugenholtz P."/>
            <person name="Kyrpides N.C."/>
            <person name="Klenk H.P."/>
            <person name="Detter J.C."/>
        </authorList>
    </citation>
    <scope>NUCLEOTIDE SEQUENCE [LARGE SCALE GENOMIC DNA]</scope>
    <source>
        <strain evidence="5">ATCC BAA-1237 / DSM 17374 / SPN1</strain>
    </source>
</reference>
<dbReference type="GO" id="GO:0016491">
    <property type="term" value="F:oxidoreductase activity"/>
    <property type="evidence" value="ECO:0007669"/>
    <property type="project" value="UniProtKB-KW"/>
</dbReference>
<dbReference type="PANTHER" id="PTHR43818:SF11">
    <property type="entry name" value="BCDNA.GH03377"/>
    <property type="match status" value="1"/>
</dbReference>
<proteinExistence type="predicted"/>
<protein>
    <submittedName>
        <fullName evidence="4">Oxidoreductase domain protein</fullName>
    </submittedName>
</protein>
<dbReference type="Gene3D" id="3.40.50.720">
    <property type="entry name" value="NAD(P)-binding Rossmann-like Domain"/>
    <property type="match status" value="1"/>
</dbReference>
<dbReference type="InterPro" id="IPR036291">
    <property type="entry name" value="NAD(P)-bd_dom_sf"/>
</dbReference>
<evidence type="ECO:0000259" key="3">
    <source>
        <dbReference type="Pfam" id="PF22725"/>
    </source>
</evidence>
<dbReference type="Pfam" id="PF01408">
    <property type="entry name" value="GFO_IDH_MocA"/>
    <property type="match status" value="1"/>
</dbReference>
<evidence type="ECO:0000259" key="2">
    <source>
        <dbReference type="Pfam" id="PF01408"/>
    </source>
</evidence>
<dbReference type="Proteomes" id="UP000007939">
    <property type="component" value="Chromosome"/>
</dbReference>
<dbReference type="KEGG" id="scc:Spico_0102"/>
<gene>
    <name evidence="4" type="ordered locus">Spico_0102</name>
</gene>
<feature type="domain" description="GFO/IDH/MocA-like oxidoreductase" evidence="3">
    <location>
        <begin position="131"/>
        <end position="267"/>
    </location>
</feature>
<dbReference type="OrthoDB" id="9815825at2"/>
<evidence type="ECO:0000256" key="1">
    <source>
        <dbReference type="ARBA" id="ARBA00023002"/>
    </source>
</evidence>
<dbReference type="HOGENOM" id="CLU_023194_1_4_12"/>
<dbReference type="EMBL" id="CP002659">
    <property type="protein sequence ID" value="AEC01344.1"/>
    <property type="molecule type" value="Genomic_DNA"/>
</dbReference>